<proteinExistence type="inferred from homology"/>
<dbReference type="RefSeq" id="WP_341724061.1">
    <property type="nucleotide sequence ID" value="NZ_JBBWWT010000001.1"/>
</dbReference>
<sequence>MPTQIEDAIRKTTQILQARTPKAAVVLTLGHLAHLTDVPYPFLRGVVTRDKELDPYKVFALRREHRGHGDRKRHICVPTPLLLRAQRWIHHNILIHASAHPSSKAYGKDCSISGAAAPHCQASWLIKLDITNFFDSILEPAVYSAFLDLGYQPLVAFEMARICTRLRPTGNVRRLKKGQHFAIPTYGNERFGHLPQGAPTSPILANLAARDLDGAMSEIAQREGLRYTRYADDMTLSFHGREFSRQRAMSVIGGCYEAMLPFGLYPNRTKTRVIPPGARKLVLGLLVDGEQPRLTREFRDRMRMHLHFLERLGPAQHAQARGFDSVVGLQNHLFGLAAFAIGVDPVWGKKVRRRLRGIDWPTPFVMPA</sequence>
<evidence type="ECO:0000256" key="1">
    <source>
        <dbReference type="ARBA" id="ARBA00012493"/>
    </source>
</evidence>
<dbReference type="InterPro" id="IPR051083">
    <property type="entry name" value="GrpII_Intron_Splice-Mob/Def"/>
</dbReference>
<dbReference type="EMBL" id="JBBWWT010000001">
    <property type="protein sequence ID" value="MEL1262860.1"/>
    <property type="molecule type" value="Genomic_DNA"/>
</dbReference>
<feature type="domain" description="Reverse transcriptase" evidence="10">
    <location>
        <begin position="42"/>
        <end position="287"/>
    </location>
</feature>
<keyword evidence="7" id="KW-0051">Antiviral defense</keyword>
<dbReference type="GO" id="GO:0003964">
    <property type="term" value="F:RNA-directed DNA polymerase activity"/>
    <property type="evidence" value="ECO:0007669"/>
    <property type="project" value="UniProtKB-KW"/>
</dbReference>
<dbReference type="PANTHER" id="PTHR34047">
    <property type="entry name" value="NUCLEAR INTRON MATURASE 1, MITOCHONDRIAL-RELATED"/>
    <property type="match status" value="1"/>
</dbReference>
<dbReference type="PROSITE" id="PS50878">
    <property type="entry name" value="RT_POL"/>
    <property type="match status" value="1"/>
</dbReference>
<dbReference type="InterPro" id="IPR043502">
    <property type="entry name" value="DNA/RNA_pol_sf"/>
</dbReference>
<evidence type="ECO:0000313" key="12">
    <source>
        <dbReference type="Proteomes" id="UP001459204"/>
    </source>
</evidence>
<comment type="catalytic activity">
    <reaction evidence="9">
        <text>DNA(n) + a 2'-deoxyribonucleoside 5'-triphosphate = DNA(n+1) + diphosphate</text>
        <dbReference type="Rhea" id="RHEA:22508"/>
        <dbReference type="Rhea" id="RHEA-COMP:17339"/>
        <dbReference type="Rhea" id="RHEA-COMP:17340"/>
        <dbReference type="ChEBI" id="CHEBI:33019"/>
        <dbReference type="ChEBI" id="CHEBI:61560"/>
        <dbReference type="ChEBI" id="CHEBI:173112"/>
        <dbReference type="EC" id="2.7.7.49"/>
    </reaction>
</comment>
<organism evidence="11 12">
    <name type="scientific">Pseudoxanthomonas putridarboris</name>
    <dbReference type="NCBI Taxonomy" id="752605"/>
    <lineage>
        <taxon>Bacteria</taxon>
        <taxon>Pseudomonadati</taxon>
        <taxon>Pseudomonadota</taxon>
        <taxon>Gammaproteobacteria</taxon>
        <taxon>Lysobacterales</taxon>
        <taxon>Lysobacteraceae</taxon>
        <taxon>Pseudoxanthomonas</taxon>
    </lineage>
</organism>
<dbReference type="InterPro" id="IPR000123">
    <property type="entry name" value="Reverse_transcriptase_msDNA"/>
</dbReference>
<dbReference type="PRINTS" id="PR00866">
    <property type="entry name" value="RNADNAPOLMS"/>
</dbReference>
<dbReference type="EC" id="2.7.7.49" evidence="1"/>
<evidence type="ECO:0000256" key="9">
    <source>
        <dbReference type="ARBA" id="ARBA00048173"/>
    </source>
</evidence>
<keyword evidence="6 11" id="KW-0695">RNA-directed DNA polymerase</keyword>
<evidence type="ECO:0000256" key="8">
    <source>
        <dbReference type="ARBA" id="ARBA00034120"/>
    </source>
</evidence>
<dbReference type="Pfam" id="PF00078">
    <property type="entry name" value="RVT_1"/>
    <property type="match status" value="1"/>
</dbReference>
<keyword evidence="3 11" id="KW-0548">Nucleotidyltransferase</keyword>
<dbReference type="Proteomes" id="UP001459204">
    <property type="component" value="Unassembled WGS sequence"/>
</dbReference>
<accession>A0ABU9IV92</accession>
<dbReference type="SUPFAM" id="SSF56672">
    <property type="entry name" value="DNA/RNA polymerases"/>
    <property type="match status" value="1"/>
</dbReference>
<evidence type="ECO:0000256" key="2">
    <source>
        <dbReference type="ARBA" id="ARBA00022679"/>
    </source>
</evidence>
<keyword evidence="5" id="KW-0460">Magnesium</keyword>
<keyword evidence="12" id="KW-1185">Reference proteome</keyword>
<dbReference type="InterPro" id="IPR000477">
    <property type="entry name" value="RT_dom"/>
</dbReference>
<evidence type="ECO:0000256" key="7">
    <source>
        <dbReference type="ARBA" id="ARBA00023118"/>
    </source>
</evidence>
<dbReference type="PANTHER" id="PTHR34047:SF7">
    <property type="entry name" value="RNA-DIRECTED DNA POLYMERASE"/>
    <property type="match status" value="1"/>
</dbReference>
<keyword evidence="4" id="KW-0479">Metal-binding</keyword>
<name>A0ABU9IV92_9GAMM</name>
<comment type="caution">
    <text evidence="11">The sequence shown here is derived from an EMBL/GenBank/DDBJ whole genome shotgun (WGS) entry which is preliminary data.</text>
</comment>
<reference evidence="11 12" key="1">
    <citation type="submission" date="2024-04" db="EMBL/GenBank/DDBJ databases">
        <title>Draft genome sequence of Pseudoxanthomonas putridarboris WD12.</title>
        <authorList>
            <person name="Oh J."/>
        </authorList>
    </citation>
    <scope>NUCLEOTIDE SEQUENCE [LARGE SCALE GENOMIC DNA]</scope>
    <source>
        <strain evidence="11 12">WD12</strain>
    </source>
</reference>
<evidence type="ECO:0000256" key="4">
    <source>
        <dbReference type="ARBA" id="ARBA00022723"/>
    </source>
</evidence>
<keyword evidence="2 11" id="KW-0808">Transferase</keyword>
<comment type="similarity">
    <text evidence="8">Belongs to the bacterial reverse transcriptase family.</text>
</comment>
<evidence type="ECO:0000256" key="3">
    <source>
        <dbReference type="ARBA" id="ARBA00022695"/>
    </source>
</evidence>
<evidence type="ECO:0000256" key="5">
    <source>
        <dbReference type="ARBA" id="ARBA00022842"/>
    </source>
</evidence>
<evidence type="ECO:0000259" key="10">
    <source>
        <dbReference type="PROSITE" id="PS50878"/>
    </source>
</evidence>
<evidence type="ECO:0000256" key="6">
    <source>
        <dbReference type="ARBA" id="ARBA00022918"/>
    </source>
</evidence>
<protein>
    <recommendedName>
        <fullName evidence="1">RNA-directed DNA polymerase</fullName>
        <ecNumber evidence="1">2.7.7.49</ecNumber>
    </recommendedName>
</protein>
<dbReference type="CDD" id="cd03487">
    <property type="entry name" value="RT_Bac_retron_II"/>
    <property type="match status" value="1"/>
</dbReference>
<evidence type="ECO:0000313" key="11">
    <source>
        <dbReference type="EMBL" id="MEL1262860.1"/>
    </source>
</evidence>
<gene>
    <name evidence="11" type="ORF">AAD027_00540</name>
</gene>